<dbReference type="PANTHER" id="PTHR10366">
    <property type="entry name" value="NAD DEPENDENT EPIMERASE/DEHYDRATASE"/>
    <property type="match status" value="1"/>
</dbReference>
<dbReference type="InterPro" id="IPR036291">
    <property type="entry name" value="NAD(P)-bd_dom_sf"/>
</dbReference>
<dbReference type="Ensembl" id="ENSOANT00000065013.1">
    <property type="protein sequence ID" value="ENSOANP00000033443.1"/>
    <property type="gene ID" value="ENSOANG00000050108.1"/>
</dbReference>
<dbReference type="GeneTree" id="ENSGT00940000160236"/>
<dbReference type="GO" id="GO:0035754">
    <property type="term" value="P:B cell chemotaxis"/>
    <property type="evidence" value="ECO:0007669"/>
    <property type="project" value="Ensembl"/>
</dbReference>
<dbReference type="OMA" id="GDHFKRG"/>
<evidence type="ECO:0000259" key="3">
    <source>
        <dbReference type="Pfam" id="PF01073"/>
    </source>
</evidence>
<feature type="domain" description="3-beta hydroxysteroid dehydrogenase/isomerase" evidence="3">
    <location>
        <begin position="60"/>
        <end position="329"/>
    </location>
</feature>
<dbReference type="SUPFAM" id="SSF51735">
    <property type="entry name" value="NAD(P)-binding Rossmann-fold domains"/>
    <property type="match status" value="1"/>
</dbReference>
<keyword evidence="1" id="KW-0560">Oxidoreductase</keyword>
<dbReference type="Gene3D" id="3.40.50.720">
    <property type="entry name" value="NAD(P)-binding Rossmann-like Domain"/>
    <property type="match status" value="1"/>
</dbReference>
<evidence type="ECO:0000313" key="5">
    <source>
        <dbReference type="Proteomes" id="UP000002279"/>
    </source>
</evidence>
<dbReference type="GO" id="GO:0005811">
    <property type="term" value="C:lipid droplet"/>
    <property type="evidence" value="ECO:0007669"/>
    <property type="project" value="Ensembl"/>
</dbReference>
<accession>A0A6I8MXK4</accession>
<dbReference type="InterPro" id="IPR050425">
    <property type="entry name" value="NAD(P)_dehydrat-like"/>
</dbReference>
<dbReference type="FunFam" id="3.40.50.720:FF:000495">
    <property type="entry name" value="3 hydroxysteroid dehydrogenase, putative"/>
    <property type="match status" value="1"/>
</dbReference>
<dbReference type="Pfam" id="PF01073">
    <property type="entry name" value="3Beta_HSD"/>
    <property type="match status" value="1"/>
</dbReference>
<dbReference type="InterPro" id="IPR002225">
    <property type="entry name" value="3Beta_OHSteriod_DH/Estase"/>
</dbReference>
<proteinExistence type="predicted"/>
<feature type="compositionally biased region" description="Low complexity" evidence="2">
    <location>
        <begin position="437"/>
        <end position="451"/>
    </location>
</feature>
<gene>
    <name evidence="4" type="primary">HSD3B7</name>
</gene>
<evidence type="ECO:0000313" key="4">
    <source>
        <dbReference type="Ensembl" id="ENSOANP00000033443.1"/>
    </source>
</evidence>
<dbReference type="GO" id="GO:0016616">
    <property type="term" value="F:oxidoreductase activity, acting on the CH-OH group of donors, NAD or NADP as acceptor"/>
    <property type="evidence" value="ECO:0000318"/>
    <property type="project" value="GO_Central"/>
</dbReference>
<sequence>MGRSWGGGRGGGLGTPERRTEKRTAPGRPWRSPRMISSCALRFGGKFKMGVKDQGLVYLLTGGCGFLGGHLVKILLEKEPSLKELRVFDLNPDPQMEALSTGRVRVTLIPGDVTRSEEVAAAVAGADVVIHTAGLVDVWGRVPTERIFSVNVQGTQNVIDACVETGTRYLVYTSSMEVVGPNSKGDPFIRGNEDSSYEAVHKESYPISKSQAERMVLEANGRMVRGGLPLVTCALRPMGIYGEKHQLMLDLYHSSLLTGKRLFRLIPTTVEHGRVYVGNVAWMHLLAAREIQSQPQVLGGEVYYCYDASPYKSYEDFNMEIFGPCGIRMVGSRPLVPYFVLYLLATLNTLLQWLLRPLVAYAPLLNPYTLLVSHTPFTVCTDKAQRHFGYSPLYSWEESRSRCVAWLRKQMSETGGGGGAGGEAGLSRSWGSGVETPGCPGSAASGASVSPLGFQTRA</sequence>
<dbReference type="Bgee" id="ENSOANG00000050108">
    <property type="expression patterns" value="Expressed in liver and 7 other cell types or tissues"/>
</dbReference>
<name>A0A6I8MXK4_ORNAN</name>
<evidence type="ECO:0000256" key="1">
    <source>
        <dbReference type="ARBA" id="ARBA00023002"/>
    </source>
</evidence>
<reference evidence="4" key="2">
    <citation type="submission" date="2025-08" db="UniProtKB">
        <authorList>
            <consortium name="Ensembl"/>
        </authorList>
    </citation>
    <scope>IDENTIFICATION</scope>
    <source>
        <strain evidence="4">Glennie</strain>
    </source>
</reference>
<keyword evidence="5" id="KW-1185">Reference proteome</keyword>
<evidence type="ECO:0000256" key="2">
    <source>
        <dbReference type="SAM" id="MobiDB-lite"/>
    </source>
</evidence>
<dbReference type="GO" id="GO:0006694">
    <property type="term" value="P:steroid biosynthetic process"/>
    <property type="evidence" value="ECO:0007669"/>
    <property type="project" value="InterPro"/>
</dbReference>
<reference evidence="4" key="3">
    <citation type="submission" date="2025-09" db="UniProtKB">
        <authorList>
            <consortium name="Ensembl"/>
        </authorList>
    </citation>
    <scope>IDENTIFICATION</scope>
    <source>
        <strain evidence="4">Glennie</strain>
    </source>
</reference>
<dbReference type="GO" id="GO:0047016">
    <property type="term" value="F:cholest-5-ene-3-beta,7-alpha-diol 3-beta-dehydrogenase activity"/>
    <property type="evidence" value="ECO:0007669"/>
    <property type="project" value="Ensembl"/>
</dbReference>
<dbReference type="FunCoup" id="A0A6I8MXK4">
    <property type="interactions" value="95"/>
</dbReference>
<dbReference type="PANTHER" id="PTHR10366:SF847">
    <property type="entry name" value="3 BETA-HYDROXYSTEROID DEHYDROGENASE TYPE 7"/>
    <property type="match status" value="1"/>
</dbReference>
<organism evidence="4 5">
    <name type="scientific">Ornithorhynchus anatinus</name>
    <name type="common">Duckbill platypus</name>
    <dbReference type="NCBI Taxonomy" id="9258"/>
    <lineage>
        <taxon>Eukaryota</taxon>
        <taxon>Metazoa</taxon>
        <taxon>Chordata</taxon>
        <taxon>Craniata</taxon>
        <taxon>Vertebrata</taxon>
        <taxon>Euteleostomi</taxon>
        <taxon>Mammalia</taxon>
        <taxon>Monotremata</taxon>
        <taxon>Ornithorhynchidae</taxon>
        <taxon>Ornithorhynchus</taxon>
    </lineage>
</organism>
<protein>
    <submittedName>
        <fullName evidence="4">Hydroxy-delta-5-steroid dehydrogenase, 3 beta- and steroid delta-isomerase 7</fullName>
    </submittedName>
</protein>
<feature type="compositionally biased region" description="Gly residues" evidence="2">
    <location>
        <begin position="414"/>
        <end position="424"/>
    </location>
</feature>
<reference evidence="4 5" key="1">
    <citation type="journal article" date="2008" name="Nature">
        <title>Genome analysis of the platypus reveals unique signatures of evolution.</title>
        <authorList>
            <person name="Warren W.C."/>
            <person name="Hillier L.W."/>
            <person name="Marshall Graves J.A."/>
            <person name="Birney E."/>
            <person name="Ponting C.P."/>
            <person name="Grutzner F."/>
            <person name="Belov K."/>
            <person name="Miller W."/>
            <person name="Clarke L."/>
            <person name="Chinwalla A.T."/>
            <person name="Yang S.P."/>
            <person name="Heger A."/>
            <person name="Locke D.P."/>
            <person name="Miethke P."/>
            <person name="Waters P.D."/>
            <person name="Veyrunes F."/>
            <person name="Fulton L."/>
            <person name="Fulton B."/>
            <person name="Graves T."/>
            <person name="Wallis J."/>
            <person name="Puente X.S."/>
            <person name="Lopez-Otin C."/>
            <person name="Ordonez G.R."/>
            <person name="Eichler E.E."/>
            <person name="Chen L."/>
            <person name="Cheng Z."/>
            <person name="Deakin J.E."/>
            <person name="Alsop A."/>
            <person name="Thompson K."/>
            <person name="Kirby P."/>
            <person name="Papenfuss A.T."/>
            <person name="Wakefield M.J."/>
            <person name="Olender T."/>
            <person name="Lancet D."/>
            <person name="Huttley G.A."/>
            <person name="Smit A.F."/>
            <person name="Pask A."/>
            <person name="Temple-Smith P."/>
            <person name="Batzer M.A."/>
            <person name="Walker J.A."/>
            <person name="Konkel M.K."/>
            <person name="Harris R.S."/>
            <person name="Whittington C.M."/>
            <person name="Wong E.S."/>
            <person name="Gemmell N.J."/>
            <person name="Buschiazzo E."/>
            <person name="Vargas Jentzsch I.M."/>
            <person name="Merkel A."/>
            <person name="Schmitz J."/>
            <person name="Zemann A."/>
            <person name="Churakov G."/>
            <person name="Kriegs J.O."/>
            <person name="Brosius J."/>
            <person name="Murchison E.P."/>
            <person name="Sachidanandam R."/>
            <person name="Smith C."/>
            <person name="Hannon G.J."/>
            <person name="Tsend-Ayush E."/>
            <person name="McMillan D."/>
            <person name="Attenborough R."/>
            <person name="Rens W."/>
            <person name="Ferguson-Smith M."/>
            <person name="Lefevre C.M."/>
            <person name="Sharp J.A."/>
            <person name="Nicholas K.R."/>
            <person name="Ray D.A."/>
            <person name="Kube M."/>
            <person name="Reinhardt R."/>
            <person name="Pringle T.H."/>
            <person name="Taylor J."/>
            <person name="Jones R.C."/>
            <person name="Nixon B."/>
            <person name="Dacheux J.L."/>
            <person name="Niwa H."/>
            <person name="Sekita Y."/>
            <person name="Huang X."/>
            <person name="Stark A."/>
            <person name="Kheradpour P."/>
            <person name="Kellis M."/>
            <person name="Flicek P."/>
            <person name="Chen Y."/>
            <person name="Webber C."/>
            <person name="Hardison R."/>
            <person name="Nelson J."/>
            <person name="Hallsworth-Pepin K."/>
            <person name="Delehaunty K."/>
            <person name="Markovic C."/>
            <person name="Minx P."/>
            <person name="Feng Y."/>
            <person name="Kremitzki C."/>
            <person name="Mitreva M."/>
            <person name="Glasscock J."/>
            <person name="Wylie T."/>
            <person name="Wohldmann P."/>
            <person name="Thiru P."/>
            <person name="Nhan M.N."/>
            <person name="Pohl C.S."/>
            <person name="Smith S.M."/>
            <person name="Hou S."/>
            <person name="Nefedov M."/>
            <person name="de Jong P.J."/>
            <person name="Renfree M.B."/>
            <person name="Mardis E.R."/>
            <person name="Wilson R.K."/>
        </authorList>
    </citation>
    <scope>NUCLEOTIDE SEQUENCE [LARGE SCALE GENOMIC DNA]</scope>
    <source>
        <strain evidence="4 5">Glennie</strain>
    </source>
</reference>
<feature type="region of interest" description="Disordered" evidence="2">
    <location>
        <begin position="1"/>
        <end position="32"/>
    </location>
</feature>
<feature type="region of interest" description="Disordered" evidence="2">
    <location>
        <begin position="414"/>
        <end position="458"/>
    </location>
</feature>
<dbReference type="InParanoid" id="A0A6I8MXK4"/>
<dbReference type="AlphaFoldDB" id="A0A6I8MXK4"/>
<feature type="compositionally biased region" description="Gly residues" evidence="2">
    <location>
        <begin position="1"/>
        <end position="14"/>
    </location>
</feature>
<dbReference type="Proteomes" id="UP000002279">
    <property type="component" value="Chromosome 2"/>
</dbReference>